<dbReference type="FunFam" id="2.60.40.790:FF:000067">
    <property type="entry name" value="Tudor domain-containing 12"/>
    <property type="match status" value="1"/>
</dbReference>
<dbReference type="CDD" id="cd06463">
    <property type="entry name" value="p23_like"/>
    <property type="match status" value="1"/>
</dbReference>
<evidence type="ECO:0000256" key="4">
    <source>
        <dbReference type="ARBA" id="ARBA00022801"/>
    </source>
</evidence>
<dbReference type="GO" id="GO:0016787">
    <property type="term" value="F:hydrolase activity"/>
    <property type="evidence" value="ECO:0007669"/>
    <property type="project" value="UniProtKB-KW"/>
</dbReference>
<dbReference type="GO" id="GO:0005524">
    <property type="term" value="F:ATP binding"/>
    <property type="evidence" value="ECO:0007669"/>
    <property type="project" value="UniProtKB-KW"/>
</dbReference>
<dbReference type="EC" id="3.6.4.13" evidence="1"/>
<dbReference type="Gene3D" id="2.60.40.790">
    <property type="match status" value="1"/>
</dbReference>
<evidence type="ECO:0000256" key="6">
    <source>
        <dbReference type="ARBA" id="ARBA00022840"/>
    </source>
</evidence>
<dbReference type="Gene3D" id="2.30.30.140">
    <property type="match status" value="1"/>
</dbReference>
<evidence type="ECO:0000256" key="5">
    <source>
        <dbReference type="ARBA" id="ARBA00022806"/>
    </source>
</evidence>
<dbReference type="InterPro" id="IPR002999">
    <property type="entry name" value="Tudor"/>
</dbReference>
<dbReference type="InterPro" id="IPR007052">
    <property type="entry name" value="CS_dom"/>
</dbReference>
<reference evidence="11" key="1">
    <citation type="submission" date="2025-08" db="UniProtKB">
        <authorList>
            <consortium name="Ensembl"/>
        </authorList>
    </citation>
    <scope>IDENTIFICATION</scope>
</reference>
<comment type="catalytic activity">
    <reaction evidence="7">
        <text>ATP + H2O = ADP + phosphate + H(+)</text>
        <dbReference type="Rhea" id="RHEA:13065"/>
        <dbReference type="ChEBI" id="CHEBI:15377"/>
        <dbReference type="ChEBI" id="CHEBI:15378"/>
        <dbReference type="ChEBI" id="CHEBI:30616"/>
        <dbReference type="ChEBI" id="CHEBI:43474"/>
        <dbReference type="ChEBI" id="CHEBI:456216"/>
        <dbReference type="EC" id="3.6.4.13"/>
    </reaction>
</comment>
<keyword evidence="3" id="KW-0547">Nucleotide-binding</keyword>
<dbReference type="GO" id="GO:0008270">
    <property type="term" value="F:zinc ion binding"/>
    <property type="evidence" value="ECO:0007669"/>
    <property type="project" value="UniProtKB-KW"/>
</dbReference>
<evidence type="ECO:0000259" key="9">
    <source>
        <dbReference type="PROSITE" id="PS50103"/>
    </source>
</evidence>
<evidence type="ECO:0000313" key="11">
    <source>
        <dbReference type="Ensembl" id="ENSOTSP00005082563.1"/>
    </source>
</evidence>
<dbReference type="PANTHER" id="PTHR22655">
    <property type="entry name" value="ATP-DEPENDENT RNA HELICASE TDRD12-RELATED"/>
    <property type="match status" value="1"/>
</dbReference>
<feature type="domain" description="C3H1-type" evidence="9">
    <location>
        <begin position="394"/>
        <end position="422"/>
    </location>
</feature>
<dbReference type="SUPFAM" id="SSF63748">
    <property type="entry name" value="Tudor/PWWP/MBT"/>
    <property type="match status" value="1"/>
</dbReference>
<feature type="zinc finger region" description="C3H1-type" evidence="8">
    <location>
        <begin position="394"/>
        <end position="422"/>
    </location>
</feature>
<evidence type="ECO:0000256" key="3">
    <source>
        <dbReference type="ARBA" id="ARBA00022741"/>
    </source>
</evidence>
<feature type="domain" description="CS" evidence="10">
    <location>
        <begin position="710"/>
        <end position="796"/>
    </location>
</feature>
<dbReference type="Pfam" id="PF00567">
    <property type="entry name" value="TUDOR"/>
    <property type="match status" value="1"/>
</dbReference>
<dbReference type="CDD" id="cd20435">
    <property type="entry name" value="Tudor_TDRD12_rpt2"/>
    <property type="match status" value="1"/>
</dbReference>
<dbReference type="PANTHER" id="PTHR22655:SF2">
    <property type="entry name" value="ATP-DEPENDENT RNA HELICASE TDRD12-RELATED"/>
    <property type="match status" value="1"/>
</dbReference>
<dbReference type="InterPro" id="IPR000571">
    <property type="entry name" value="Znf_CCCH"/>
</dbReference>
<dbReference type="PROSITE" id="PS50103">
    <property type="entry name" value="ZF_C3H1"/>
    <property type="match status" value="1"/>
</dbReference>
<evidence type="ECO:0000313" key="12">
    <source>
        <dbReference type="Proteomes" id="UP000694402"/>
    </source>
</evidence>
<dbReference type="SUPFAM" id="SSF49764">
    <property type="entry name" value="HSP20-like chaperones"/>
    <property type="match status" value="1"/>
</dbReference>
<dbReference type="GeneTree" id="ENSGT00420000029847"/>
<protein>
    <recommendedName>
        <fullName evidence="1">RNA helicase</fullName>
        <ecNumber evidence="1">3.6.4.13</ecNumber>
    </recommendedName>
</protein>
<dbReference type="InterPro" id="IPR008978">
    <property type="entry name" value="HSP20-like_chaperone"/>
</dbReference>
<keyword evidence="5" id="KW-0347">Helicase</keyword>
<dbReference type="InterPro" id="IPR027417">
    <property type="entry name" value="P-loop_NTPase"/>
</dbReference>
<reference evidence="11" key="2">
    <citation type="submission" date="2025-09" db="UniProtKB">
        <authorList>
            <consortium name="Ensembl"/>
        </authorList>
    </citation>
    <scope>IDENTIFICATION</scope>
</reference>
<dbReference type="Gene3D" id="2.40.50.90">
    <property type="match status" value="1"/>
</dbReference>
<evidence type="ECO:0000256" key="8">
    <source>
        <dbReference type="PROSITE-ProRule" id="PRU00723"/>
    </source>
</evidence>
<dbReference type="SUPFAM" id="SSF52540">
    <property type="entry name" value="P-loop containing nucleoside triphosphate hydrolases"/>
    <property type="match status" value="1"/>
</dbReference>
<evidence type="ECO:0000256" key="7">
    <source>
        <dbReference type="ARBA" id="ARBA00047984"/>
    </source>
</evidence>
<name>A0A8C8IQY1_ONCTS</name>
<keyword evidence="8" id="KW-0862">Zinc</keyword>
<keyword evidence="12" id="KW-1185">Reference proteome</keyword>
<organism evidence="11 12">
    <name type="scientific">Oncorhynchus tshawytscha</name>
    <name type="common">Chinook salmon</name>
    <name type="synonym">Salmo tshawytscha</name>
    <dbReference type="NCBI Taxonomy" id="74940"/>
    <lineage>
        <taxon>Eukaryota</taxon>
        <taxon>Metazoa</taxon>
        <taxon>Chordata</taxon>
        <taxon>Craniata</taxon>
        <taxon>Vertebrata</taxon>
        <taxon>Euteleostomi</taxon>
        <taxon>Actinopterygii</taxon>
        <taxon>Neopterygii</taxon>
        <taxon>Teleostei</taxon>
        <taxon>Protacanthopterygii</taxon>
        <taxon>Salmoniformes</taxon>
        <taxon>Salmonidae</taxon>
        <taxon>Salmoninae</taxon>
        <taxon>Oncorhynchus</taxon>
    </lineage>
</organism>
<dbReference type="PROSITE" id="PS51203">
    <property type="entry name" value="CS"/>
    <property type="match status" value="1"/>
</dbReference>
<evidence type="ECO:0000256" key="1">
    <source>
        <dbReference type="ARBA" id="ARBA00012552"/>
    </source>
</evidence>
<sequence length="832" mass="94291">MESVWEFLFQVMKHGTNTFTRFIYIFVINVNQPTIEEELVCARLLQLLNPDPLNTDVGSSEVTIGNVHCVSFQILMRNKYAGPSVAESYCWPAVARGCDTVLISHSGDQPLTYIPPFLAHMQLSSVFSALSARTGPIAVILCPGWEKAQTVIDLLEESQTFQVLHPMVILLGLGKDEAKTVKIQNNCQVVVTTPFSLVRLLRLHCFLFLRLCHLALDEVDLLFSRAPDEMTIILQHFQRVTASEERVSCPRQIIAVGKRWSRPLEGLILNHMSNPTVVVTVMEEAALYGNVHQIILLCLDCTKISVLLGALDFTPDVAQKTLVITNSAEEAENVFKERAAESTSHPAKSVLLLSERNARHVIGVLRYLKRTEASLPPELLHFAQGVLRAKEEQKSDKPLCRYLKSFGFCRDSSVCSYRHSISPITDQPLQPDSGTIVVLPLFIKTASVYYGRIVSKKEDRYESLAAAMTTYYAAEKLGAKEVLEGGLYGVQEDEVYHRVRVTLVPDKREWMFCSVRALFLDEGREQEVKSHQLLQLPAQFHTLPPQALEIIVCRAMPIDAEVKWNPKVTRAISQKIKGLQHQAKVVLCLGNTVFVDPMVRMTRLPGLKTFINEYNVHAEILSTGMGTSNPQHLDLLNELCQWYITGAKLPAIQDLYNGRVRGKPITFSETPVTQVIDCFLCYCTASGNQSTKSRTKKLLNSFYPQLVFFSFHPQIKWFQRDDTVTLNIKLREPVDQRCEFFPDRVVYSACVNDRPYRADLELHSNITAERCSWEMKCNEPVIRLVKQERGDWKMLLKQKSAFVSLDFDRFEEDEKKTSNGKILEPFALNSRS</sequence>
<keyword evidence="4" id="KW-0378">Hydrolase</keyword>
<keyword evidence="8" id="KW-0479">Metal-binding</keyword>
<keyword evidence="6" id="KW-0067">ATP-binding</keyword>
<dbReference type="Ensembl" id="ENSOTST00005089491.2">
    <property type="protein sequence ID" value="ENSOTSP00005082563.1"/>
    <property type="gene ID" value="ENSOTSG00005038876.2"/>
</dbReference>
<dbReference type="AlphaFoldDB" id="A0A8C8IQY1"/>
<accession>A0A8C8IQY1</accession>
<evidence type="ECO:0000256" key="2">
    <source>
        <dbReference type="ARBA" id="ARBA00022737"/>
    </source>
</evidence>
<evidence type="ECO:0000259" key="10">
    <source>
        <dbReference type="PROSITE" id="PS51203"/>
    </source>
</evidence>
<dbReference type="Gene3D" id="3.40.50.300">
    <property type="entry name" value="P-loop containing nucleotide triphosphate hydrolases"/>
    <property type="match status" value="1"/>
</dbReference>
<keyword evidence="8" id="KW-0863">Zinc-finger</keyword>
<keyword evidence="2" id="KW-0677">Repeat</keyword>
<gene>
    <name evidence="11" type="primary">TDRD12</name>
</gene>
<proteinExistence type="predicted"/>
<dbReference type="GO" id="GO:0003724">
    <property type="term" value="F:RNA helicase activity"/>
    <property type="evidence" value="ECO:0007669"/>
    <property type="project" value="UniProtKB-EC"/>
</dbReference>
<dbReference type="InterPro" id="IPR035437">
    <property type="entry name" value="SNase_OB-fold_sf"/>
</dbReference>
<dbReference type="GO" id="GO:0042078">
    <property type="term" value="P:germ-line stem cell division"/>
    <property type="evidence" value="ECO:0007669"/>
    <property type="project" value="TreeGrafter"/>
</dbReference>
<dbReference type="Proteomes" id="UP000694402">
    <property type="component" value="Unassembled WGS sequence"/>
</dbReference>